<name>A0ABD0NLN3_CIRMR</name>
<gene>
    <name evidence="1" type="ORF">M9458_041237</name>
</gene>
<evidence type="ECO:0000313" key="2">
    <source>
        <dbReference type="Proteomes" id="UP001529510"/>
    </source>
</evidence>
<organism evidence="1 2">
    <name type="scientific">Cirrhinus mrigala</name>
    <name type="common">Mrigala</name>
    <dbReference type="NCBI Taxonomy" id="683832"/>
    <lineage>
        <taxon>Eukaryota</taxon>
        <taxon>Metazoa</taxon>
        <taxon>Chordata</taxon>
        <taxon>Craniata</taxon>
        <taxon>Vertebrata</taxon>
        <taxon>Euteleostomi</taxon>
        <taxon>Actinopterygii</taxon>
        <taxon>Neopterygii</taxon>
        <taxon>Teleostei</taxon>
        <taxon>Ostariophysi</taxon>
        <taxon>Cypriniformes</taxon>
        <taxon>Cyprinidae</taxon>
        <taxon>Labeoninae</taxon>
        <taxon>Labeonini</taxon>
        <taxon>Cirrhinus</taxon>
    </lineage>
</organism>
<comment type="caution">
    <text evidence="1">The sequence shown here is derived from an EMBL/GenBank/DDBJ whole genome shotgun (WGS) entry which is preliminary data.</text>
</comment>
<reference evidence="1 2" key="1">
    <citation type="submission" date="2024-05" db="EMBL/GenBank/DDBJ databases">
        <title>Genome sequencing and assembly of Indian major carp, Cirrhinus mrigala (Hamilton, 1822).</title>
        <authorList>
            <person name="Mohindra V."/>
            <person name="Chowdhury L.M."/>
            <person name="Lal K."/>
            <person name="Jena J.K."/>
        </authorList>
    </citation>
    <scope>NUCLEOTIDE SEQUENCE [LARGE SCALE GENOMIC DNA]</scope>
    <source>
        <strain evidence="1">CM1030</strain>
        <tissue evidence="1">Blood</tissue>
    </source>
</reference>
<dbReference type="EMBL" id="JAMKFB020000021">
    <property type="protein sequence ID" value="KAL0161841.1"/>
    <property type="molecule type" value="Genomic_DNA"/>
</dbReference>
<dbReference type="Proteomes" id="UP001529510">
    <property type="component" value="Unassembled WGS sequence"/>
</dbReference>
<accession>A0ABD0NLN3</accession>
<keyword evidence="2" id="KW-1185">Reference proteome</keyword>
<feature type="non-terminal residue" evidence="1">
    <location>
        <position position="49"/>
    </location>
</feature>
<sequence length="49" mass="5554">VQALEHYKAVMNMGYGSTKSNISRGLNRASLRKQTQRIQQTISSWTDKA</sequence>
<evidence type="ECO:0000313" key="1">
    <source>
        <dbReference type="EMBL" id="KAL0161841.1"/>
    </source>
</evidence>
<protein>
    <submittedName>
        <fullName evidence="1">Uncharacterized protein</fullName>
    </submittedName>
</protein>
<feature type="non-terminal residue" evidence="1">
    <location>
        <position position="1"/>
    </location>
</feature>
<proteinExistence type="predicted"/>
<dbReference type="AlphaFoldDB" id="A0ABD0NLN3"/>